<accession>A0A381UHK1</accession>
<name>A0A381UHK1_9ZZZZ</name>
<organism evidence="1">
    <name type="scientific">marine metagenome</name>
    <dbReference type="NCBI Taxonomy" id="408172"/>
    <lineage>
        <taxon>unclassified sequences</taxon>
        <taxon>metagenomes</taxon>
        <taxon>ecological metagenomes</taxon>
    </lineage>
</organism>
<evidence type="ECO:0000313" key="1">
    <source>
        <dbReference type="EMBL" id="SVA27118.1"/>
    </source>
</evidence>
<evidence type="ECO:0008006" key="2">
    <source>
        <dbReference type="Google" id="ProtNLM"/>
    </source>
</evidence>
<proteinExistence type="predicted"/>
<protein>
    <recommendedName>
        <fullName evidence="2">MalT-like TPR region domain-containing protein</fullName>
    </recommendedName>
</protein>
<gene>
    <name evidence="1" type="ORF">METZ01_LOCUS79972</name>
</gene>
<sequence length="278" mass="30602">MSDGLSGAETTPLQRDMRTLQQMLLDDQTSSAIELSGSLLMRSRSKDERDPFSEARIRMERALMGAVEPSIVGAELRWCVDRLNALHQGSSLHGIALLNLAAWHRNRGESMMALATHAEISPSSGHPDDIRGLSRLETGRIMIGLDDLDPAMRHLWIAKECLWQTGLEAEALASSLEWLDLALEEIDENSPRMSQRVSQAAPREGGGSTWVPANPEDVRQIVESLIPILLDDVSGRDRIDIGLILDASAALGENSWHQLVSERISEIQDSSLLEALQS</sequence>
<reference evidence="1" key="1">
    <citation type="submission" date="2018-05" db="EMBL/GenBank/DDBJ databases">
        <authorList>
            <person name="Lanie J.A."/>
            <person name="Ng W.-L."/>
            <person name="Kazmierczak K.M."/>
            <person name="Andrzejewski T.M."/>
            <person name="Davidsen T.M."/>
            <person name="Wayne K.J."/>
            <person name="Tettelin H."/>
            <person name="Glass J.I."/>
            <person name="Rusch D."/>
            <person name="Podicherti R."/>
            <person name="Tsui H.-C.T."/>
            <person name="Winkler M.E."/>
        </authorList>
    </citation>
    <scope>NUCLEOTIDE SEQUENCE</scope>
</reference>
<dbReference type="EMBL" id="UINC01006372">
    <property type="protein sequence ID" value="SVA27118.1"/>
    <property type="molecule type" value="Genomic_DNA"/>
</dbReference>
<dbReference type="AlphaFoldDB" id="A0A381UHK1"/>